<evidence type="ECO:0000256" key="1">
    <source>
        <dbReference type="SAM" id="MobiDB-lite"/>
    </source>
</evidence>
<proteinExistence type="predicted"/>
<dbReference type="EMBL" id="WMBQ01000001">
    <property type="protein sequence ID" value="MTD93913.1"/>
    <property type="molecule type" value="Genomic_DNA"/>
</dbReference>
<evidence type="ECO:0000313" key="3">
    <source>
        <dbReference type="Proteomes" id="UP000440694"/>
    </source>
</evidence>
<name>A0A6I3KHQ6_9HYPH</name>
<dbReference type="RefSeq" id="WP_154738407.1">
    <property type="nucleotide sequence ID" value="NZ_WMBQ01000001.1"/>
</dbReference>
<accession>A0A6I3KHQ6</accession>
<feature type="region of interest" description="Disordered" evidence="1">
    <location>
        <begin position="60"/>
        <end position="95"/>
    </location>
</feature>
<organism evidence="2 3">
    <name type="scientific">Hyphomicrobium album</name>
    <dbReference type="NCBI Taxonomy" id="2665159"/>
    <lineage>
        <taxon>Bacteria</taxon>
        <taxon>Pseudomonadati</taxon>
        <taxon>Pseudomonadota</taxon>
        <taxon>Alphaproteobacteria</taxon>
        <taxon>Hyphomicrobiales</taxon>
        <taxon>Hyphomicrobiaceae</taxon>
        <taxon>Hyphomicrobium</taxon>
    </lineage>
</organism>
<reference evidence="2 3" key="1">
    <citation type="submission" date="2019-11" db="EMBL/GenBank/DDBJ databases">
        <title>Identification of a novel strain.</title>
        <authorList>
            <person name="Xu Q."/>
            <person name="Wang G."/>
        </authorList>
    </citation>
    <scope>NUCLEOTIDE SEQUENCE [LARGE SCALE GENOMIC DNA]</scope>
    <source>
        <strain evidence="3">xq</strain>
    </source>
</reference>
<comment type="caution">
    <text evidence="2">The sequence shown here is derived from an EMBL/GenBank/DDBJ whole genome shotgun (WGS) entry which is preliminary data.</text>
</comment>
<gene>
    <name evidence="2" type="ORF">GIW81_06135</name>
</gene>
<evidence type="ECO:0000313" key="2">
    <source>
        <dbReference type="EMBL" id="MTD93913.1"/>
    </source>
</evidence>
<protein>
    <submittedName>
        <fullName evidence="2">Uncharacterized protein</fullName>
    </submittedName>
</protein>
<dbReference type="AlphaFoldDB" id="A0A6I3KHQ6"/>
<sequence>MVSRQELYELVWSSPMTTVAKQFEVSSSYLARVCAALNVPRPGRGYWAKLVVDAAPPRIPLREPHPGDQLSWEPGGELSPAANLRRPQKYEGDRQSRSQVRTHWLITSARQHFDNSRPIEDGDYLKPYKKLLVDITSSKACLEKAFGFASTLFNALEAAGHRVMVASNQGLYRIEINEHEARSKQQRHRYPSIWTPRAPTVVYIEEVAIGLAIIEMSEDVLMRYVNGKYVRDADYKSPKASRHYVDRTWTTTQSLPSGRLRLVAYCPSWRVSWTTEWQETPKSPLESSLRAILKTIGGSAVTLAEKLAEAKRVAEAERLEHLAVIERHEREEDRRKIAESIKDSHQHLAQIIQQWASVKSVEQFLLGVEESVAKLSDEEKKAAFERLSLARQLLGSVDPMRFFLNWKTPSERYQSRYVGNADDKC</sequence>
<keyword evidence="3" id="KW-1185">Reference proteome</keyword>
<dbReference type="Proteomes" id="UP000440694">
    <property type="component" value="Unassembled WGS sequence"/>
</dbReference>